<gene>
    <name evidence="2" type="ORF">FHR23_001394</name>
</gene>
<accession>A0A840YXK4</accession>
<dbReference type="InterPro" id="IPR010131">
    <property type="entry name" value="MdtP/NodT-like"/>
</dbReference>
<sequence length="447" mass="47737">MILRKGAIPLALLLSGCATYTSRPLDDAGTALTPPVPSVLEAKANAIQRPWLKPVTLDLSKPLTPDAIATIAVINNPDLKAQRVRAGVTDAQVFAAGLLPDPSVSLGANKVITGPDPFLDLASALGLDINALRTRGVTRARAEADARQVRLDLAWAEWQTAGQARIQAARIEGLTEIVALAQKSQTVAQSLLTRIQRATARGDVADDRLQAARLSELNAAQTLRTAQGNLAAAREELDKLLGFPPGTRFALAPVALPPAPPAVATLFAVARKDRTDLAALRAGYQSQEASVHKAVLDQFPNLTLTINANRDSAGNFMVGPAVDFTLPLWNRNRGGIAVARATRAALKAEYDARLFQTRADIGAAVAGIRVAMRQRADALKGLPEVRHYAQASRRAEAHGDLSLESALNAEQALRDRRMLIAQSDTDIVQQMIALELLTGAPRETWPQ</sequence>
<dbReference type="PROSITE" id="PS51257">
    <property type="entry name" value="PROKAR_LIPOPROTEIN"/>
    <property type="match status" value="1"/>
</dbReference>
<name>A0A840YXK4_9SPHN</name>
<dbReference type="Gene3D" id="1.20.1600.10">
    <property type="entry name" value="Outer membrane efflux proteins (OEP)"/>
    <property type="match status" value="1"/>
</dbReference>
<comment type="similarity">
    <text evidence="1">Belongs to the outer membrane factor (OMF) (TC 1.B.17) family.</text>
</comment>
<comment type="caution">
    <text evidence="2">The sequence shown here is derived from an EMBL/GenBank/DDBJ whole genome shotgun (WGS) entry which is preliminary data.</text>
</comment>
<dbReference type="EMBL" id="JACIJI010000002">
    <property type="protein sequence ID" value="MBB5718471.1"/>
    <property type="molecule type" value="Genomic_DNA"/>
</dbReference>
<organism evidence="2 3">
    <name type="scientific">Stakelama sediminis</name>
    <dbReference type="NCBI Taxonomy" id="463200"/>
    <lineage>
        <taxon>Bacteria</taxon>
        <taxon>Pseudomonadati</taxon>
        <taxon>Pseudomonadota</taxon>
        <taxon>Alphaproteobacteria</taxon>
        <taxon>Sphingomonadales</taxon>
        <taxon>Sphingomonadaceae</taxon>
        <taxon>Stakelama</taxon>
    </lineage>
</organism>
<dbReference type="AlphaFoldDB" id="A0A840YXK4"/>
<dbReference type="PANTHER" id="PTHR30203:SF24">
    <property type="entry name" value="BLR4935 PROTEIN"/>
    <property type="match status" value="1"/>
</dbReference>
<evidence type="ECO:0000313" key="3">
    <source>
        <dbReference type="Proteomes" id="UP000554342"/>
    </source>
</evidence>
<dbReference type="SUPFAM" id="SSF56954">
    <property type="entry name" value="Outer membrane efflux proteins (OEP)"/>
    <property type="match status" value="1"/>
</dbReference>
<evidence type="ECO:0000313" key="2">
    <source>
        <dbReference type="EMBL" id="MBB5718471.1"/>
    </source>
</evidence>
<evidence type="ECO:0000256" key="1">
    <source>
        <dbReference type="ARBA" id="ARBA00007613"/>
    </source>
</evidence>
<dbReference type="GO" id="GO:0015562">
    <property type="term" value="F:efflux transmembrane transporter activity"/>
    <property type="evidence" value="ECO:0007669"/>
    <property type="project" value="InterPro"/>
</dbReference>
<proteinExistence type="inferred from homology"/>
<keyword evidence="3" id="KW-1185">Reference proteome</keyword>
<dbReference type="Pfam" id="PF02321">
    <property type="entry name" value="OEP"/>
    <property type="match status" value="1"/>
</dbReference>
<dbReference type="PANTHER" id="PTHR30203">
    <property type="entry name" value="OUTER MEMBRANE CATION EFFLUX PROTEIN"/>
    <property type="match status" value="1"/>
</dbReference>
<reference evidence="2 3" key="1">
    <citation type="submission" date="2020-08" db="EMBL/GenBank/DDBJ databases">
        <title>Genomic Encyclopedia of Type Strains, Phase IV (KMG-IV): sequencing the most valuable type-strain genomes for metagenomic binning, comparative biology and taxonomic classification.</title>
        <authorList>
            <person name="Goeker M."/>
        </authorList>
    </citation>
    <scope>NUCLEOTIDE SEQUENCE [LARGE SCALE GENOMIC DNA]</scope>
    <source>
        <strain evidence="2 3">DSM 27203</strain>
    </source>
</reference>
<protein>
    <submittedName>
        <fullName evidence="2">Outer membrane protein TolC</fullName>
    </submittedName>
</protein>
<dbReference type="InterPro" id="IPR003423">
    <property type="entry name" value="OMP_efflux"/>
</dbReference>
<dbReference type="RefSeq" id="WP_184002286.1">
    <property type="nucleotide sequence ID" value="NZ_BAABIF010000013.1"/>
</dbReference>
<dbReference type="Proteomes" id="UP000554342">
    <property type="component" value="Unassembled WGS sequence"/>
</dbReference>